<dbReference type="InterPro" id="IPR020615">
    <property type="entry name" value="Thiolase_acyl_enz_int_AS"/>
</dbReference>
<keyword evidence="9" id="KW-1185">Reference proteome</keyword>
<dbReference type="STRING" id="1486859.SAMN05444273_104262"/>
<dbReference type="InterPro" id="IPR020616">
    <property type="entry name" value="Thiolase_N"/>
</dbReference>
<comment type="similarity">
    <text evidence="1 5">Belongs to the thiolase-like superfamily. Thiolase family.</text>
</comment>
<dbReference type="AlphaFoldDB" id="A0A1M4ZNW9"/>
<dbReference type="SUPFAM" id="SSF53901">
    <property type="entry name" value="Thiolase-like"/>
    <property type="match status" value="2"/>
</dbReference>
<evidence type="ECO:0000256" key="3">
    <source>
        <dbReference type="ARBA" id="ARBA00023315"/>
    </source>
</evidence>
<dbReference type="PROSITE" id="PS00099">
    <property type="entry name" value="THIOLASE_3"/>
    <property type="match status" value="1"/>
</dbReference>
<dbReference type="InterPro" id="IPR016039">
    <property type="entry name" value="Thiolase-like"/>
</dbReference>
<evidence type="ECO:0000259" key="6">
    <source>
        <dbReference type="Pfam" id="PF00108"/>
    </source>
</evidence>
<accession>A0A1M4ZNW9</accession>
<evidence type="ECO:0000256" key="5">
    <source>
        <dbReference type="RuleBase" id="RU003557"/>
    </source>
</evidence>
<evidence type="ECO:0000256" key="1">
    <source>
        <dbReference type="ARBA" id="ARBA00010982"/>
    </source>
</evidence>
<name>A0A1M4ZNW9_9RHOB</name>
<keyword evidence="2 5" id="KW-0808">Transferase</keyword>
<sequence>MAEAYIYDAVRSPRGKGRKDGSLHEVTAARLSANILNAIKDRNGLEGHAVEDVIWGNATQVMEQGGCLARTAVLASELDQRIPGLSINRFCASGMEAVNIAANQIKGGAGDGYIAGGVEMMGRVAMGSDGAAIAVDPSIAMDTYFVPQGISADIIATEYGFTREQADALGVESQRRAKAAWDDDRFAKSIITIRDQNGLEILSHDEYMRPQTDMQSLGGLNPAFQAMGEVMPGFDKVALMKYPHLEKINHIHHAGNSSGIVDGSAAVLIGSKEFGEAHGLKPRARIRATAKIGTDPTIMLTGPVPVTEHIMKQSGMSISDIDLFEVNEAFASVVLRFMQAFDVDSSKVNVNGGSIAMGHPLGATGAIIIGTLLDELERSDKEVGLATLCVASGMGAATIIERV</sequence>
<feature type="active site" description="Acyl-thioester intermediate" evidence="4">
    <location>
        <position position="91"/>
    </location>
</feature>
<feature type="active site" description="Proton acceptor" evidence="4">
    <location>
        <position position="359"/>
    </location>
</feature>
<dbReference type="PROSITE" id="PS00098">
    <property type="entry name" value="THIOLASE_1"/>
    <property type="match status" value="1"/>
</dbReference>
<protein>
    <submittedName>
        <fullName evidence="8">Acetyl-CoA C-acetyltransferase</fullName>
    </submittedName>
</protein>
<dbReference type="OrthoDB" id="9764638at2"/>
<evidence type="ECO:0000313" key="8">
    <source>
        <dbReference type="EMBL" id="SHF19698.1"/>
    </source>
</evidence>
<dbReference type="PIRSF" id="PIRSF000429">
    <property type="entry name" value="Ac-CoA_Ac_transf"/>
    <property type="match status" value="1"/>
</dbReference>
<organism evidence="8 9">
    <name type="scientific">Litoreibacter ascidiaceicola</name>
    <dbReference type="NCBI Taxonomy" id="1486859"/>
    <lineage>
        <taxon>Bacteria</taxon>
        <taxon>Pseudomonadati</taxon>
        <taxon>Pseudomonadota</taxon>
        <taxon>Alphaproteobacteria</taxon>
        <taxon>Rhodobacterales</taxon>
        <taxon>Roseobacteraceae</taxon>
        <taxon>Litoreibacter</taxon>
    </lineage>
</organism>
<dbReference type="InterPro" id="IPR020613">
    <property type="entry name" value="Thiolase_CS"/>
</dbReference>
<feature type="domain" description="Thiolase N-terminal" evidence="6">
    <location>
        <begin position="5"/>
        <end position="233"/>
    </location>
</feature>
<dbReference type="EMBL" id="FQUV01000004">
    <property type="protein sequence ID" value="SHF19698.1"/>
    <property type="molecule type" value="Genomic_DNA"/>
</dbReference>
<dbReference type="Proteomes" id="UP000184144">
    <property type="component" value="Unassembled WGS sequence"/>
</dbReference>
<dbReference type="Gene3D" id="3.40.47.10">
    <property type="match status" value="2"/>
</dbReference>
<feature type="active site" description="Proton acceptor" evidence="4">
    <location>
        <position position="389"/>
    </location>
</feature>
<dbReference type="NCBIfam" id="NF006090">
    <property type="entry name" value="PRK08242.1"/>
    <property type="match status" value="1"/>
</dbReference>
<dbReference type="InterPro" id="IPR020610">
    <property type="entry name" value="Thiolase_AS"/>
</dbReference>
<proteinExistence type="inferred from homology"/>
<dbReference type="PANTHER" id="PTHR43365:SF1">
    <property type="entry name" value="ACETYL-COA C-ACYLTRANSFERASE"/>
    <property type="match status" value="1"/>
</dbReference>
<gene>
    <name evidence="8" type="ORF">SAMN05444273_104262</name>
</gene>
<reference evidence="9" key="1">
    <citation type="submission" date="2016-11" db="EMBL/GenBank/DDBJ databases">
        <authorList>
            <person name="Varghese N."/>
            <person name="Submissions S."/>
        </authorList>
    </citation>
    <scope>NUCLEOTIDE SEQUENCE [LARGE SCALE GENOMIC DNA]</scope>
    <source>
        <strain evidence="9">DSM 100566</strain>
    </source>
</reference>
<evidence type="ECO:0000256" key="2">
    <source>
        <dbReference type="ARBA" id="ARBA00022679"/>
    </source>
</evidence>
<evidence type="ECO:0000313" key="9">
    <source>
        <dbReference type="Proteomes" id="UP000184144"/>
    </source>
</evidence>
<evidence type="ECO:0000256" key="4">
    <source>
        <dbReference type="PIRSR" id="PIRSR000429-1"/>
    </source>
</evidence>
<dbReference type="PANTHER" id="PTHR43365">
    <property type="entry name" value="BLR7806 PROTEIN"/>
    <property type="match status" value="1"/>
</dbReference>
<dbReference type="InterPro" id="IPR020617">
    <property type="entry name" value="Thiolase_C"/>
</dbReference>
<evidence type="ECO:0000259" key="7">
    <source>
        <dbReference type="Pfam" id="PF02803"/>
    </source>
</evidence>
<dbReference type="NCBIfam" id="TIGR01930">
    <property type="entry name" value="AcCoA-C-Actrans"/>
    <property type="match status" value="1"/>
</dbReference>
<dbReference type="PROSITE" id="PS00737">
    <property type="entry name" value="THIOLASE_2"/>
    <property type="match status" value="1"/>
</dbReference>
<dbReference type="Pfam" id="PF02803">
    <property type="entry name" value="Thiolase_C"/>
    <property type="match status" value="1"/>
</dbReference>
<feature type="domain" description="Thiolase C-terminal" evidence="7">
    <location>
        <begin position="280"/>
        <end position="402"/>
    </location>
</feature>
<dbReference type="Pfam" id="PF00108">
    <property type="entry name" value="Thiolase_N"/>
    <property type="match status" value="1"/>
</dbReference>
<dbReference type="RefSeq" id="WP_073143536.1">
    <property type="nucleotide sequence ID" value="NZ_FQUV01000004.1"/>
</dbReference>
<keyword evidence="3 5" id="KW-0012">Acyltransferase</keyword>
<dbReference type="InterPro" id="IPR002155">
    <property type="entry name" value="Thiolase"/>
</dbReference>
<dbReference type="GO" id="GO:0003988">
    <property type="term" value="F:acetyl-CoA C-acyltransferase activity"/>
    <property type="evidence" value="ECO:0007669"/>
    <property type="project" value="UniProtKB-ARBA"/>
</dbReference>
<dbReference type="CDD" id="cd00751">
    <property type="entry name" value="thiolase"/>
    <property type="match status" value="1"/>
</dbReference>